<dbReference type="EMBL" id="CDHN01000005">
    <property type="protein sequence ID" value="CEJ93449.1"/>
    <property type="molecule type" value="Genomic_DNA"/>
</dbReference>
<dbReference type="AlphaFoldDB" id="A0A0A1TFA1"/>
<protein>
    <submittedName>
        <fullName evidence="1">Uncharacterized protein</fullName>
    </submittedName>
</protein>
<keyword evidence="2" id="KW-1185">Reference proteome</keyword>
<proteinExistence type="predicted"/>
<organism evidence="1 2">
    <name type="scientific">[Torrubiella] hemipterigena</name>
    <dbReference type="NCBI Taxonomy" id="1531966"/>
    <lineage>
        <taxon>Eukaryota</taxon>
        <taxon>Fungi</taxon>
        <taxon>Dikarya</taxon>
        <taxon>Ascomycota</taxon>
        <taxon>Pezizomycotina</taxon>
        <taxon>Sordariomycetes</taxon>
        <taxon>Hypocreomycetidae</taxon>
        <taxon>Hypocreales</taxon>
        <taxon>Clavicipitaceae</taxon>
        <taxon>Clavicipitaceae incertae sedis</taxon>
        <taxon>'Torrubiella' clade</taxon>
    </lineage>
</organism>
<gene>
    <name evidence="1" type="ORF">VHEMI09038</name>
</gene>
<dbReference type="Proteomes" id="UP000039046">
    <property type="component" value="Unassembled WGS sequence"/>
</dbReference>
<accession>A0A0A1TFA1</accession>
<name>A0A0A1TFA1_9HYPO</name>
<dbReference type="HOGENOM" id="CLU_114196_0_0_1"/>
<dbReference type="STRING" id="1531966.A0A0A1TFA1"/>
<reference evidence="1 2" key="1">
    <citation type="journal article" date="2015" name="Genome Announc.">
        <title>Draft Genome Sequence and Gene Annotation of the Entomopathogenic Fungus Verticillium hemipterigenum.</title>
        <authorList>
            <person name="Horn F."/>
            <person name="Habel A."/>
            <person name="Scharf D.H."/>
            <person name="Dworschak J."/>
            <person name="Brakhage A.A."/>
            <person name="Guthke R."/>
            <person name="Hertweck C."/>
            <person name="Linde J."/>
        </authorList>
    </citation>
    <scope>NUCLEOTIDE SEQUENCE [LARGE SCALE GENOMIC DNA]</scope>
</reference>
<sequence>MADIPRDQIEHHIVSIHEDDNDASFMVRRNGKVFYIQISPSQFVNSPLTTTQYLTYLNLLRSGEEVLGDVYDTDVCEWVMAPFKQLLIDLAPTPPSDTQLTLQQHLFPEFFVVDLTFTNEQPIPHRIFRTTPPCRPSFVRFDDAFLDELEEWTLFYDPTNITLRFTNPEDALFKPPRTILLPKWRDMLLQTLPLKR</sequence>
<evidence type="ECO:0000313" key="2">
    <source>
        <dbReference type="Proteomes" id="UP000039046"/>
    </source>
</evidence>
<dbReference type="OrthoDB" id="4062651at2759"/>
<evidence type="ECO:0000313" key="1">
    <source>
        <dbReference type="EMBL" id="CEJ93449.1"/>
    </source>
</evidence>